<accession>A0A0E9T5P4</accession>
<dbReference type="EMBL" id="GBXM01059586">
    <property type="protein sequence ID" value="JAH48991.1"/>
    <property type="molecule type" value="Transcribed_RNA"/>
</dbReference>
<reference evidence="1" key="1">
    <citation type="submission" date="2014-11" db="EMBL/GenBank/DDBJ databases">
        <authorList>
            <person name="Amaro Gonzalez C."/>
        </authorList>
    </citation>
    <scope>NUCLEOTIDE SEQUENCE</scope>
</reference>
<organism evidence="1">
    <name type="scientific">Anguilla anguilla</name>
    <name type="common">European freshwater eel</name>
    <name type="synonym">Muraena anguilla</name>
    <dbReference type="NCBI Taxonomy" id="7936"/>
    <lineage>
        <taxon>Eukaryota</taxon>
        <taxon>Metazoa</taxon>
        <taxon>Chordata</taxon>
        <taxon>Craniata</taxon>
        <taxon>Vertebrata</taxon>
        <taxon>Euteleostomi</taxon>
        <taxon>Actinopterygii</taxon>
        <taxon>Neopterygii</taxon>
        <taxon>Teleostei</taxon>
        <taxon>Anguilliformes</taxon>
        <taxon>Anguillidae</taxon>
        <taxon>Anguilla</taxon>
    </lineage>
</organism>
<reference evidence="1" key="2">
    <citation type="journal article" date="2015" name="Fish Shellfish Immunol.">
        <title>Early steps in the European eel (Anguilla anguilla)-Vibrio vulnificus interaction in the gills: Role of the RtxA13 toxin.</title>
        <authorList>
            <person name="Callol A."/>
            <person name="Pajuelo D."/>
            <person name="Ebbesson L."/>
            <person name="Teles M."/>
            <person name="MacKenzie S."/>
            <person name="Amaro C."/>
        </authorList>
    </citation>
    <scope>NUCLEOTIDE SEQUENCE</scope>
</reference>
<proteinExistence type="predicted"/>
<evidence type="ECO:0000313" key="1">
    <source>
        <dbReference type="EMBL" id="JAH48991.1"/>
    </source>
</evidence>
<name>A0A0E9T5P4_ANGAN</name>
<dbReference type="AlphaFoldDB" id="A0A0E9T5P4"/>
<protein>
    <submittedName>
        <fullName evidence="1">Uncharacterized protein</fullName>
    </submittedName>
</protein>
<sequence length="45" mass="5371">MYSTRCNRICFSKRIGHPYTRQNVPCWFVTLGGQKVSHKMQHVFQ</sequence>